<dbReference type="SUPFAM" id="SSF51735">
    <property type="entry name" value="NAD(P)-binding Rossmann-fold domains"/>
    <property type="match status" value="1"/>
</dbReference>
<dbReference type="InterPro" id="IPR041121">
    <property type="entry name" value="SDH_C"/>
</dbReference>
<dbReference type="Pfam" id="PF01488">
    <property type="entry name" value="Shikimate_DH"/>
    <property type="match status" value="1"/>
</dbReference>
<comment type="subunit">
    <text evidence="8">Homodimer.</text>
</comment>
<dbReference type="Gene3D" id="3.40.50.10860">
    <property type="entry name" value="Leucine Dehydrogenase, chain A, domain 1"/>
    <property type="match status" value="1"/>
</dbReference>
<dbReference type="Pfam" id="PF08501">
    <property type="entry name" value="Shikimate_dh_N"/>
    <property type="match status" value="1"/>
</dbReference>
<organism evidence="12">
    <name type="scientific">Leucothrix mucor</name>
    <dbReference type="NCBI Taxonomy" id="45248"/>
    <lineage>
        <taxon>Bacteria</taxon>
        <taxon>Pseudomonadati</taxon>
        <taxon>Pseudomonadota</taxon>
        <taxon>Gammaproteobacteria</taxon>
        <taxon>Thiotrichales</taxon>
        <taxon>Thiotrichaceae</taxon>
        <taxon>Leucothrix</taxon>
    </lineage>
</organism>
<dbReference type="HAMAP" id="MF_00222">
    <property type="entry name" value="Shikimate_DH_AroE"/>
    <property type="match status" value="1"/>
</dbReference>
<dbReference type="CDD" id="cd01065">
    <property type="entry name" value="NAD_bind_Shikimate_DH"/>
    <property type="match status" value="1"/>
</dbReference>
<dbReference type="GO" id="GO:0009423">
    <property type="term" value="P:chorismate biosynthetic process"/>
    <property type="evidence" value="ECO:0007669"/>
    <property type="project" value="UniProtKB-UniRule"/>
</dbReference>
<proteinExistence type="inferred from homology"/>
<evidence type="ECO:0000256" key="8">
    <source>
        <dbReference type="HAMAP-Rule" id="MF_00222"/>
    </source>
</evidence>
<feature type="active site" description="Proton acceptor" evidence="8">
    <location>
        <position position="70"/>
    </location>
</feature>
<dbReference type="InterPro" id="IPR022893">
    <property type="entry name" value="Shikimate_DH_fam"/>
</dbReference>
<accession>A0A7V2WVH4</accession>
<dbReference type="Pfam" id="PF18317">
    <property type="entry name" value="SDH_C"/>
    <property type="match status" value="1"/>
</dbReference>
<dbReference type="InterPro" id="IPR011342">
    <property type="entry name" value="Shikimate_DH"/>
</dbReference>
<dbReference type="GO" id="GO:0004764">
    <property type="term" value="F:shikimate 3-dehydrogenase (NADP+) activity"/>
    <property type="evidence" value="ECO:0007669"/>
    <property type="project" value="UniProtKB-UniRule"/>
</dbReference>
<comment type="similarity">
    <text evidence="8">Belongs to the shikimate dehydrogenase family.</text>
</comment>
<evidence type="ECO:0000259" key="11">
    <source>
        <dbReference type="Pfam" id="PF18317"/>
    </source>
</evidence>
<keyword evidence="4 8" id="KW-0521">NADP</keyword>
<feature type="binding site" evidence="8">
    <location>
        <position position="82"/>
    </location>
    <ligand>
        <name>NADP(+)</name>
        <dbReference type="ChEBI" id="CHEBI:58349"/>
    </ligand>
</feature>
<dbReference type="PANTHER" id="PTHR21089:SF1">
    <property type="entry name" value="BIFUNCTIONAL 3-DEHYDROQUINATE DEHYDRATASE_SHIKIMATE DEHYDROGENASE, CHLOROPLASTIC"/>
    <property type="match status" value="1"/>
</dbReference>
<evidence type="ECO:0000259" key="10">
    <source>
        <dbReference type="Pfam" id="PF08501"/>
    </source>
</evidence>
<dbReference type="NCBIfam" id="NF001310">
    <property type="entry name" value="PRK00258.1-2"/>
    <property type="match status" value="1"/>
</dbReference>
<evidence type="ECO:0000256" key="6">
    <source>
        <dbReference type="ARBA" id="ARBA00023141"/>
    </source>
</evidence>
<evidence type="ECO:0000256" key="5">
    <source>
        <dbReference type="ARBA" id="ARBA00023002"/>
    </source>
</evidence>
<dbReference type="PANTHER" id="PTHR21089">
    <property type="entry name" value="SHIKIMATE DEHYDROGENASE"/>
    <property type="match status" value="1"/>
</dbReference>
<feature type="domain" description="Shikimate dehydrogenase substrate binding N-terminal" evidence="10">
    <location>
        <begin position="11"/>
        <end position="92"/>
    </location>
</feature>
<dbReference type="InterPro" id="IPR046346">
    <property type="entry name" value="Aminoacid_DH-like_N_sf"/>
</dbReference>
<feature type="binding site" evidence="8">
    <location>
        <begin position="156"/>
        <end position="161"/>
    </location>
    <ligand>
        <name>NADP(+)</name>
        <dbReference type="ChEBI" id="CHEBI:58349"/>
    </ligand>
</feature>
<feature type="binding site" evidence="8">
    <location>
        <begin position="19"/>
        <end position="21"/>
    </location>
    <ligand>
        <name>shikimate</name>
        <dbReference type="ChEBI" id="CHEBI:36208"/>
    </ligand>
</feature>
<evidence type="ECO:0000256" key="4">
    <source>
        <dbReference type="ARBA" id="ARBA00022857"/>
    </source>
</evidence>
<keyword evidence="5 8" id="KW-0560">Oxidoreductase</keyword>
<comment type="pathway">
    <text evidence="1 8">Metabolic intermediate biosynthesis; chorismate biosynthesis; chorismate from D-erythrose 4-phosphate and phosphoenolpyruvate: step 4/7.</text>
</comment>
<dbReference type="SUPFAM" id="SSF53223">
    <property type="entry name" value="Aminoacid dehydrogenase-like, N-terminal domain"/>
    <property type="match status" value="1"/>
</dbReference>
<name>A0A7V2WVH4_LEUMU</name>
<keyword evidence="3 8" id="KW-0028">Amino-acid biosynthesis</keyword>
<gene>
    <name evidence="8" type="primary">aroE</name>
    <name evidence="12" type="ORF">ENJ51_09910</name>
</gene>
<dbReference type="GO" id="GO:0050661">
    <property type="term" value="F:NADP binding"/>
    <property type="evidence" value="ECO:0007669"/>
    <property type="project" value="InterPro"/>
</dbReference>
<dbReference type="UniPathway" id="UPA00053">
    <property type="reaction ID" value="UER00087"/>
</dbReference>
<dbReference type="Proteomes" id="UP000885750">
    <property type="component" value="Unassembled WGS sequence"/>
</dbReference>
<dbReference type="GO" id="GO:0005829">
    <property type="term" value="C:cytosol"/>
    <property type="evidence" value="ECO:0007669"/>
    <property type="project" value="TreeGrafter"/>
</dbReference>
<dbReference type="InterPro" id="IPR013708">
    <property type="entry name" value="Shikimate_DH-bd_N"/>
</dbReference>
<dbReference type="FunFam" id="3.40.50.10860:FF:000006">
    <property type="entry name" value="Shikimate dehydrogenase (NADP(+))"/>
    <property type="match status" value="1"/>
</dbReference>
<feature type="binding site" evidence="8">
    <location>
        <position position="107"/>
    </location>
    <ligand>
        <name>shikimate</name>
        <dbReference type="ChEBI" id="CHEBI:36208"/>
    </ligand>
</feature>
<comment type="caution">
    <text evidence="12">The sequence shown here is derived from an EMBL/GenBank/DDBJ whole genome shotgun (WGS) entry which is preliminary data.</text>
</comment>
<dbReference type="GO" id="GO:0009073">
    <property type="term" value="P:aromatic amino acid family biosynthetic process"/>
    <property type="evidence" value="ECO:0007669"/>
    <property type="project" value="UniProtKB-KW"/>
</dbReference>
<keyword evidence="6 8" id="KW-0057">Aromatic amino acid biosynthesis</keyword>
<feature type="domain" description="Quinate/shikimate 5-dehydrogenase/glutamyl-tRNA reductase" evidence="9">
    <location>
        <begin position="120"/>
        <end position="214"/>
    </location>
</feature>
<dbReference type="Gene3D" id="3.40.50.720">
    <property type="entry name" value="NAD(P)-binding Rossmann-like Domain"/>
    <property type="match status" value="1"/>
</dbReference>
<evidence type="ECO:0000313" key="12">
    <source>
        <dbReference type="EMBL" id="HFC93113.1"/>
    </source>
</evidence>
<feature type="binding site" evidence="8">
    <location>
        <position position="66"/>
    </location>
    <ligand>
        <name>shikimate</name>
        <dbReference type="ChEBI" id="CHEBI:36208"/>
    </ligand>
</feature>
<evidence type="ECO:0000256" key="7">
    <source>
        <dbReference type="ARBA" id="ARBA00049442"/>
    </source>
</evidence>
<feature type="domain" description="SDH C-terminal" evidence="11">
    <location>
        <begin position="250"/>
        <end position="276"/>
    </location>
</feature>
<feature type="binding site" evidence="8">
    <location>
        <position position="250"/>
    </location>
    <ligand>
        <name>NADP(+)</name>
        <dbReference type="ChEBI" id="CHEBI:58349"/>
    </ligand>
</feature>
<comment type="function">
    <text evidence="8">Involved in the biosynthesis of the chorismate, which leads to the biosynthesis of aromatic amino acids. Catalyzes the reversible NADPH linked reduction of 3-dehydroshikimate (DHSA) to yield shikimate (SA).</text>
</comment>
<feature type="binding site" evidence="8">
    <location>
        <position position="226"/>
    </location>
    <ligand>
        <name>NADP(+)</name>
        <dbReference type="ChEBI" id="CHEBI:58349"/>
    </ligand>
</feature>
<comment type="catalytic activity">
    <reaction evidence="7 8">
        <text>shikimate + NADP(+) = 3-dehydroshikimate + NADPH + H(+)</text>
        <dbReference type="Rhea" id="RHEA:17737"/>
        <dbReference type="ChEBI" id="CHEBI:15378"/>
        <dbReference type="ChEBI" id="CHEBI:16630"/>
        <dbReference type="ChEBI" id="CHEBI:36208"/>
        <dbReference type="ChEBI" id="CHEBI:57783"/>
        <dbReference type="ChEBI" id="CHEBI:58349"/>
        <dbReference type="EC" id="1.1.1.25"/>
    </reaction>
</comment>
<sequence length="284" mass="30713">MSKVAIDHYAVIGNPIAHSKSPLIHSMFAQQTNDAMSYNTVLSPLDEFAATVAEFQKQGGKGLNVTVPFKEQAWELADELSDYAQAAGAVNTFVFKEDGSIYGANTDGIGLIRDLAINYHIDLKGKRVLLLGAGGAAKGVVQPLLEQNIKCLIIANRTEKRATTLATDFTEVATSLGCEIQGGSYNDLRKQGQFDLIINATAASLQGIMPPMPESCLYQQSVCYDMMYGNRPTAFECWCEDNGAALVVNGLGMLIEQAAESYSLWRARQPDTKLVLDSFLAGIS</sequence>
<feature type="binding site" evidence="8">
    <location>
        <position position="228"/>
    </location>
    <ligand>
        <name>shikimate</name>
        <dbReference type="ChEBI" id="CHEBI:36208"/>
    </ligand>
</feature>
<dbReference type="GO" id="GO:0019632">
    <property type="term" value="P:shikimate metabolic process"/>
    <property type="evidence" value="ECO:0007669"/>
    <property type="project" value="InterPro"/>
</dbReference>
<feature type="binding site" evidence="8">
    <location>
        <begin position="132"/>
        <end position="136"/>
    </location>
    <ligand>
        <name>NADP(+)</name>
        <dbReference type="ChEBI" id="CHEBI:58349"/>
    </ligand>
</feature>
<evidence type="ECO:0000256" key="2">
    <source>
        <dbReference type="ARBA" id="ARBA00012962"/>
    </source>
</evidence>
<dbReference type="AlphaFoldDB" id="A0A7V2WVH4"/>
<feature type="binding site" evidence="8">
    <location>
        <position position="91"/>
    </location>
    <ligand>
        <name>shikimate</name>
        <dbReference type="ChEBI" id="CHEBI:36208"/>
    </ligand>
</feature>
<reference evidence="12" key="1">
    <citation type="journal article" date="2020" name="mSystems">
        <title>Genome- and Community-Level Interaction Insights into Carbon Utilization and Element Cycling Functions of Hydrothermarchaeota in Hydrothermal Sediment.</title>
        <authorList>
            <person name="Zhou Z."/>
            <person name="Liu Y."/>
            <person name="Xu W."/>
            <person name="Pan J."/>
            <person name="Luo Z.H."/>
            <person name="Li M."/>
        </authorList>
    </citation>
    <scope>NUCLEOTIDE SEQUENCE [LARGE SCALE GENOMIC DNA]</scope>
    <source>
        <strain evidence="12">HyVt-493</strain>
    </source>
</reference>
<dbReference type="GO" id="GO:0008652">
    <property type="term" value="P:amino acid biosynthetic process"/>
    <property type="evidence" value="ECO:0007669"/>
    <property type="project" value="UniProtKB-KW"/>
</dbReference>
<dbReference type="EMBL" id="DRMS01000371">
    <property type="protein sequence ID" value="HFC93113.1"/>
    <property type="molecule type" value="Genomic_DNA"/>
</dbReference>
<evidence type="ECO:0000259" key="9">
    <source>
        <dbReference type="Pfam" id="PF01488"/>
    </source>
</evidence>
<dbReference type="InterPro" id="IPR036291">
    <property type="entry name" value="NAD(P)-bd_dom_sf"/>
</dbReference>
<evidence type="ECO:0000256" key="3">
    <source>
        <dbReference type="ARBA" id="ARBA00022605"/>
    </source>
</evidence>
<dbReference type="InterPro" id="IPR006151">
    <property type="entry name" value="Shikm_DH/Glu-tRNA_Rdtase"/>
</dbReference>
<evidence type="ECO:0000256" key="1">
    <source>
        <dbReference type="ARBA" id="ARBA00004871"/>
    </source>
</evidence>
<feature type="binding site" evidence="8">
    <location>
        <position position="257"/>
    </location>
    <ligand>
        <name>shikimate</name>
        <dbReference type="ChEBI" id="CHEBI:36208"/>
    </ligand>
</feature>
<dbReference type="NCBIfam" id="TIGR00507">
    <property type="entry name" value="aroE"/>
    <property type="match status" value="1"/>
</dbReference>
<dbReference type="EC" id="1.1.1.25" evidence="2 8"/>
<protein>
    <recommendedName>
        <fullName evidence="2 8">Shikimate dehydrogenase (NADP(+))</fullName>
        <shortName evidence="8">SDH</shortName>
        <ecNumber evidence="2 8">1.1.1.25</ecNumber>
    </recommendedName>
</protein>